<feature type="domain" description="4Fe-4S ferredoxin-type" evidence="6">
    <location>
        <begin position="26"/>
        <end position="55"/>
    </location>
</feature>
<dbReference type="EMBL" id="BSPB01000081">
    <property type="protein sequence ID" value="GLS16773.1"/>
    <property type="molecule type" value="Genomic_DNA"/>
</dbReference>
<keyword evidence="3" id="KW-0408">Iron</keyword>
<protein>
    <recommendedName>
        <fullName evidence="6">4Fe-4S ferredoxin-type domain-containing protein</fullName>
    </recommendedName>
</protein>
<proteinExistence type="predicted"/>
<evidence type="ECO:0000256" key="3">
    <source>
        <dbReference type="ARBA" id="ARBA00023004"/>
    </source>
</evidence>
<reference evidence="8" key="1">
    <citation type="journal article" date="2019" name="Int. J. Syst. Evol. Microbiol.">
        <title>The Global Catalogue of Microorganisms (GCM) 10K type strain sequencing project: providing services to taxonomists for standard genome sequencing and annotation.</title>
        <authorList>
            <consortium name="The Broad Institute Genomics Platform"/>
            <consortium name="The Broad Institute Genome Sequencing Center for Infectious Disease"/>
            <person name="Wu L."/>
            <person name="Ma J."/>
        </authorList>
    </citation>
    <scope>NUCLEOTIDE SEQUENCE [LARGE SCALE GENOMIC DNA]</scope>
    <source>
        <strain evidence="8">NBRC 109341</strain>
    </source>
</reference>
<dbReference type="PANTHER" id="PTHR43687">
    <property type="entry name" value="ADENYLYLSULFATE REDUCTASE, BETA SUBUNIT"/>
    <property type="match status" value="1"/>
</dbReference>
<organism evidence="7 8">
    <name type="scientific">Hydrogenophaga electricum</name>
    <dbReference type="NCBI Taxonomy" id="1230953"/>
    <lineage>
        <taxon>Bacteria</taxon>
        <taxon>Pseudomonadati</taxon>
        <taxon>Pseudomonadota</taxon>
        <taxon>Betaproteobacteria</taxon>
        <taxon>Burkholderiales</taxon>
        <taxon>Comamonadaceae</taxon>
        <taxon>Hydrogenophaga</taxon>
    </lineage>
</organism>
<dbReference type="InterPro" id="IPR050572">
    <property type="entry name" value="Fe-S_Ferredoxin"/>
</dbReference>
<comment type="caution">
    <text evidence="7">The sequence shown here is derived from an EMBL/GenBank/DDBJ whole genome shotgun (WGS) entry which is preliminary data.</text>
</comment>
<evidence type="ECO:0000313" key="8">
    <source>
        <dbReference type="Proteomes" id="UP001156903"/>
    </source>
</evidence>
<gene>
    <name evidence="7" type="ORF">GCM10007935_42190</name>
</gene>
<evidence type="ECO:0000259" key="6">
    <source>
        <dbReference type="PROSITE" id="PS51379"/>
    </source>
</evidence>
<evidence type="ECO:0000256" key="5">
    <source>
        <dbReference type="SAM" id="MobiDB-lite"/>
    </source>
</evidence>
<keyword evidence="2" id="KW-0479">Metal-binding</keyword>
<evidence type="ECO:0000256" key="2">
    <source>
        <dbReference type="ARBA" id="ARBA00022723"/>
    </source>
</evidence>
<evidence type="ECO:0000313" key="7">
    <source>
        <dbReference type="EMBL" id="GLS16773.1"/>
    </source>
</evidence>
<dbReference type="InterPro" id="IPR017900">
    <property type="entry name" value="4Fe4S_Fe_S_CS"/>
</dbReference>
<sequence length="97" mass="10500">MFPLVNTAPRQRPHNRPMASPESRKALPVIDPARCTGCGWCVGVCPPRVLSLHAVPDWQKKSHLDDAAGCTGCARCAVRCPFDAIAMRRIPDPPPGC</sequence>
<name>A0ABQ6C8R6_9BURK</name>
<dbReference type="PROSITE" id="PS51379">
    <property type="entry name" value="4FE4S_FER_2"/>
    <property type="match status" value="2"/>
</dbReference>
<dbReference type="Pfam" id="PF12838">
    <property type="entry name" value="Fer4_7"/>
    <property type="match status" value="1"/>
</dbReference>
<keyword evidence="1" id="KW-0004">4Fe-4S</keyword>
<dbReference type="InterPro" id="IPR017896">
    <property type="entry name" value="4Fe4S_Fe-S-bd"/>
</dbReference>
<feature type="domain" description="4Fe-4S ferredoxin-type" evidence="6">
    <location>
        <begin position="60"/>
        <end position="90"/>
    </location>
</feature>
<dbReference type="Gene3D" id="3.30.70.20">
    <property type="match status" value="1"/>
</dbReference>
<feature type="region of interest" description="Disordered" evidence="5">
    <location>
        <begin position="1"/>
        <end position="23"/>
    </location>
</feature>
<dbReference type="Proteomes" id="UP001156903">
    <property type="component" value="Unassembled WGS sequence"/>
</dbReference>
<dbReference type="PROSITE" id="PS00198">
    <property type="entry name" value="4FE4S_FER_1"/>
    <property type="match status" value="1"/>
</dbReference>
<evidence type="ECO:0000256" key="4">
    <source>
        <dbReference type="ARBA" id="ARBA00023014"/>
    </source>
</evidence>
<evidence type="ECO:0000256" key="1">
    <source>
        <dbReference type="ARBA" id="ARBA00022485"/>
    </source>
</evidence>
<accession>A0ABQ6C8R6</accession>
<dbReference type="PANTHER" id="PTHR43687:SF1">
    <property type="entry name" value="FERREDOXIN III"/>
    <property type="match status" value="1"/>
</dbReference>
<keyword evidence="8" id="KW-1185">Reference proteome</keyword>
<keyword evidence="4" id="KW-0411">Iron-sulfur</keyword>
<dbReference type="SUPFAM" id="SSF54862">
    <property type="entry name" value="4Fe-4S ferredoxins"/>
    <property type="match status" value="1"/>
</dbReference>